<organism evidence="6 7">
    <name type="scientific">Leishmania tarentolae</name>
    <name type="common">Sauroleishmania tarentolae</name>
    <dbReference type="NCBI Taxonomy" id="5689"/>
    <lineage>
        <taxon>Eukaryota</taxon>
        <taxon>Discoba</taxon>
        <taxon>Euglenozoa</taxon>
        <taxon>Kinetoplastea</taxon>
        <taxon>Metakinetoplastina</taxon>
        <taxon>Trypanosomatida</taxon>
        <taxon>Trypanosomatidae</taxon>
        <taxon>Leishmaniinae</taxon>
        <taxon>Leishmania</taxon>
        <taxon>lizard Leishmania</taxon>
    </lineage>
</organism>
<accession>A0A640KEC4</accession>
<evidence type="ECO:0000256" key="4">
    <source>
        <dbReference type="ARBA" id="ARBA00022975"/>
    </source>
</evidence>
<keyword evidence="2" id="KW-0479">Metal-binding</keyword>
<dbReference type="PROSITE" id="PS00483">
    <property type="entry name" value="DIHYDROOROTASE_2"/>
    <property type="match status" value="1"/>
</dbReference>
<dbReference type="PANTHER" id="PTHR43668:SF2">
    <property type="entry name" value="ALLANTOINASE"/>
    <property type="match status" value="1"/>
</dbReference>
<evidence type="ECO:0000259" key="5">
    <source>
        <dbReference type="Pfam" id="PF12890"/>
    </source>
</evidence>
<dbReference type="Proteomes" id="UP000419144">
    <property type="component" value="Unassembled WGS sequence"/>
</dbReference>
<dbReference type="InterPro" id="IPR011059">
    <property type="entry name" value="Metal-dep_hydrolase_composite"/>
</dbReference>
<dbReference type="Pfam" id="PF12890">
    <property type="entry name" value="DHOase"/>
    <property type="match status" value="1"/>
</dbReference>
<dbReference type="InterPro" id="IPR032466">
    <property type="entry name" value="Metal_Hydrolase"/>
</dbReference>
<feature type="domain" description="Dihydroorotase catalytic" evidence="5">
    <location>
        <begin position="140"/>
        <end position="338"/>
    </location>
</feature>
<dbReference type="GO" id="GO:0006145">
    <property type="term" value="P:purine nucleobase catabolic process"/>
    <property type="evidence" value="ECO:0007669"/>
    <property type="project" value="TreeGrafter"/>
</dbReference>
<dbReference type="InterPro" id="IPR002195">
    <property type="entry name" value="Dihydroorotase_CS"/>
</dbReference>
<sequence>MHVCVCVCACVDDGALDELRDACRRHLHCSTAFCHFLFFSLLGGHSDVALTVQRFFTSPPPLVLGLACVLSTAACHMTHTPCHHCCAPRPEADRRLHTLHLPSPLSRPPPLFSALAFIPGEQAESALMSSAPTPATAVVQLPPLIDCHVHFREPGLEHKADIASESTAAYYGGISAACDMPNTSPPTQSIAALADKVARAKATAHAHCQLYFFFGATAEEHLQELESLWSNPAYAELKAHCCGLKLYLDNSTGNMKSSHSVVVKSFEMCGRLQIVLVAHCEQSEINDAASVQHPYDGPASHSLRRPAESEAASVQNAIALARQYRTPLHLAHISTAESLDLVREARAADVTLQLTCEVTPHHLFLTTSDYSCCGARVKVNPPVRPPRHHEALWAGLLDGTVDCVGTDHAPHTIAEKDCCNAAAQPPSGMPAIEVVVPLLLTVMAGKWPHPTAEKPLTLAAAEKQGRTLTLNDIVRVLHTNPNRIFKLQQPDAPHRFFDLACEWIVRGEELHSKCQWTPYEGWTLRGRALDVE</sequence>
<reference evidence="6" key="1">
    <citation type="submission" date="2019-11" db="EMBL/GenBank/DDBJ databases">
        <title>Leishmania tarentolae CDS.</title>
        <authorList>
            <person name="Goto Y."/>
            <person name="Yamagishi J."/>
        </authorList>
    </citation>
    <scope>NUCLEOTIDE SEQUENCE [LARGE SCALE GENOMIC DNA]</scope>
    <source>
        <strain evidence="6">Parrot Tar II</strain>
    </source>
</reference>
<dbReference type="EMBL" id="BLBS01000020">
    <property type="protein sequence ID" value="GET87414.1"/>
    <property type="molecule type" value="Genomic_DNA"/>
</dbReference>
<dbReference type="InterPro" id="IPR050138">
    <property type="entry name" value="DHOase/Allantoinase_Hydrolase"/>
</dbReference>
<dbReference type="SUPFAM" id="SSF51338">
    <property type="entry name" value="Composite domain of metallo-dependent hydrolases"/>
    <property type="match status" value="1"/>
</dbReference>
<name>A0A640KEC4_LEITA</name>
<dbReference type="VEuPathDB" id="TriTrypDB:LtaPh_1605500"/>
<keyword evidence="4" id="KW-0665">Pyrimidine biosynthesis</keyword>
<gene>
    <name evidence="6" type="ORF">LtaPh_1605500</name>
</gene>
<evidence type="ECO:0000313" key="7">
    <source>
        <dbReference type="Proteomes" id="UP000419144"/>
    </source>
</evidence>
<dbReference type="InterPro" id="IPR024403">
    <property type="entry name" value="DHOase_cat"/>
</dbReference>
<protein>
    <submittedName>
        <fullName evidence="6">Dihydroorotase, putative</fullName>
    </submittedName>
</protein>
<evidence type="ECO:0000256" key="1">
    <source>
        <dbReference type="ARBA" id="ARBA00001947"/>
    </source>
</evidence>
<keyword evidence="7" id="KW-1185">Reference proteome</keyword>
<dbReference type="SUPFAM" id="SSF51556">
    <property type="entry name" value="Metallo-dependent hydrolases"/>
    <property type="match status" value="1"/>
</dbReference>
<evidence type="ECO:0000313" key="6">
    <source>
        <dbReference type="EMBL" id="GET87414.1"/>
    </source>
</evidence>
<comment type="cofactor">
    <cofactor evidence="1">
        <name>Zn(2+)</name>
        <dbReference type="ChEBI" id="CHEBI:29105"/>
    </cofactor>
</comment>
<keyword evidence="3" id="KW-0378">Hydrolase</keyword>
<dbReference type="GO" id="GO:0046872">
    <property type="term" value="F:metal ion binding"/>
    <property type="evidence" value="ECO:0007669"/>
    <property type="project" value="UniProtKB-KW"/>
</dbReference>
<dbReference type="GO" id="GO:0005737">
    <property type="term" value="C:cytoplasm"/>
    <property type="evidence" value="ECO:0007669"/>
    <property type="project" value="TreeGrafter"/>
</dbReference>
<dbReference type="AlphaFoldDB" id="A0A640KEC4"/>
<proteinExistence type="predicted"/>
<dbReference type="Gene3D" id="3.20.20.140">
    <property type="entry name" value="Metal-dependent hydrolases"/>
    <property type="match status" value="2"/>
</dbReference>
<dbReference type="GO" id="GO:0004038">
    <property type="term" value="F:allantoinase activity"/>
    <property type="evidence" value="ECO:0007669"/>
    <property type="project" value="TreeGrafter"/>
</dbReference>
<evidence type="ECO:0000256" key="3">
    <source>
        <dbReference type="ARBA" id="ARBA00022801"/>
    </source>
</evidence>
<evidence type="ECO:0000256" key="2">
    <source>
        <dbReference type="ARBA" id="ARBA00022723"/>
    </source>
</evidence>
<dbReference type="OrthoDB" id="434at2759"/>
<comment type="caution">
    <text evidence="6">The sequence shown here is derived from an EMBL/GenBank/DDBJ whole genome shotgun (WGS) entry which is preliminary data.</text>
</comment>
<dbReference type="PANTHER" id="PTHR43668">
    <property type="entry name" value="ALLANTOINASE"/>
    <property type="match status" value="1"/>
</dbReference>